<keyword evidence="7" id="KW-0677">Repeat</keyword>
<dbReference type="Pfam" id="PF13510">
    <property type="entry name" value="Fer2_4"/>
    <property type="match status" value="1"/>
</dbReference>
<dbReference type="InterPro" id="IPR041925">
    <property type="entry name" value="CT_Formate-Dh_H"/>
</dbReference>
<feature type="domain" description="4Fe-4S Mo/W bis-MGD-type" evidence="14">
    <location>
        <begin position="218"/>
        <end position="274"/>
    </location>
</feature>
<keyword evidence="4" id="KW-0004">4Fe-4S</keyword>
<keyword evidence="10" id="KW-0411">Iron-sulfur</keyword>
<dbReference type="SUPFAM" id="SSF53706">
    <property type="entry name" value="Formate dehydrogenase/DMSO reductase, domains 1-3"/>
    <property type="match status" value="1"/>
</dbReference>
<dbReference type="SUPFAM" id="SSF54862">
    <property type="entry name" value="4Fe-4S ferredoxins"/>
    <property type="match status" value="1"/>
</dbReference>
<evidence type="ECO:0000256" key="3">
    <source>
        <dbReference type="ARBA" id="ARBA00007023"/>
    </source>
</evidence>
<evidence type="ECO:0000259" key="13">
    <source>
        <dbReference type="PROSITE" id="PS51379"/>
    </source>
</evidence>
<evidence type="ECO:0000256" key="1">
    <source>
        <dbReference type="ARBA" id="ARBA00001942"/>
    </source>
</evidence>
<proteinExistence type="inferred from homology"/>
<feature type="domain" description="2Fe-2S ferredoxin-type" evidence="12">
    <location>
        <begin position="1"/>
        <end position="79"/>
    </location>
</feature>
<evidence type="ECO:0000256" key="8">
    <source>
        <dbReference type="ARBA" id="ARBA00023002"/>
    </source>
</evidence>
<dbReference type="Pfam" id="PF04879">
    <property type="entry name" value="Molybdop_Fe4S4"/>
    <property type="match status" value="1"/>
</dbReference>
<evidence type="ECO:0000256" key="10">
    <source>
        <dbReference type="ARBA" id="ARBA00023014"/>
    </source>
</evidence>
<sequence>MMVTLTIDGKTIQVPEGTTVLEAAEQLGITIPTLCYHKDLSPYGGCRLCVVEVKGARTPLASCTLTVSEGMEVKTQSPGLEASRRMVLELLLSNYHDAGYAANDGRFNELEHWASAHGLDVKYLQAKAPRFEINSDPSPAIWVDLNKCILCTRCIRACAEVQGRFVWGLAERGFDSHIVAGSGEPLLEARCESCGACVAYCPTGALDNKPSVGKGKAEKVVTTTCTYCGVGCQFDLNVKDGKILRVTSNPNAPVNGMRLCVKGRYGYQFVHHPQRLTRPLVRQYLLEGKPRPAGADRGPWVEVDWDTALNLTAQKLDDARLQFGADSVGILASAKCTNEENYLMNKLARQVIGTNNIDHCARLCHSSTVAGLALAYGSGAMSNTMKDVAEQSQALFVIGSNTTEQHPVFGTMLRQAVLRRGVKLIVADPRRIDLCEFATLHLQQRPGTDIALLNGLMYIILEKGWADEAFIAERTENFDAFRENLKDYPPEKVAEITGVPVEQLYAAAEIMGTHKPMAVIWAMGITQHIVGVQNVLSLANLQMLLGNMGIPGGGVNPLRGQNNVQGACDMGGLPDVYPGYQKVTLDEARQRFEQAWGASLSPNLGMTVTEMIPAACEGKIKAMLIMGENPVMSDPDSNHVRHCLERLDFMALIEIFPSETSVYADVLLPAVTFAEKDGTFTNTERRIQRVRQAIDPIGEARPDWIILSGLAKRILQRGNRKIDASAPFAGWEYTSPAQIMDEVAAVTPIYAGVDYERLDRGESLQWPVRGKDHPGTPILHVGQFTRGRGKFHPTVHVPPADQPDGQFPMILTTGRVLYHWHGGEMTRRAETLMAIYDRPLVEISPEDAEALGVNGNRRLRLTSRRGSIEAEAWVTDRVPPGLLHANFHFPESPTNELTIAALDPISKIPDFKVTAVRVELVKEPEKV</sequence>
<comment type="similarity">
    <text evidence="3">In the C-terminal section; belongs to the prokaryotic molybdopterin-containing oxidoreductase family.</text>
</comment>
<dbReference type="SUPFAM" id="SSF54292">
    <property type="entry name" value="2Fe-2S ferredoxin-like"/>
    <property type="match status" value="1"/>
</dbReference>
<dbReference type="Gene3D" id="2.20.25.90">
    <property type="entry name" value="ADC-like domains"/>
    <property type="match status" value="1"/>
</dbReference>
<reference evidence="15 16" key="1">
    <citation type="submission" date="2010-12" db="EMBL/GenBank/DDBJ databases">
        <title>Whole genome sequence of Anaerolinea thermophila UNI-1.</title>
        <authorList>
            <person name="Narita-Yamada S."/>
            <person name="Kishi E."/>
            <person name="Watanabe Y."/>
            <person name="Takasaki K."/>
            <person name="Ankai A."/>
            <person name="Oguchi A."/>
            <person name="Fukui S."/>
            <person name="Takahashi M."/>
            <person name="Yashiro I."/>
            <person name="Hosoyama A."/>
            <person name="Sekiguchi Y."/>
            <person name="Hanada S."/>
            <person name="Fujita N."/>
        </authorList>
    </citation>
    <scope>NUCLEOTIDE SEQUENCE [LARGE SCALE GENOMIC DNA]</scope>
    <source>
        <strain evidence="16">DSM 14523 / JCM 11388 / NBRC 100420 / UNI-1</strain>
    </source>
</reference>
<dbReference type="PROSITE" id="PS00641">
    <property type="entry name" value="COMPLEX1_75K_1"/>
    <property type="match status" value="1"/>
</dbReference>
<dbReference type="InterPro" id="IPR054351">
    <property type="entry name" value="NADH_UbQ_OxRdtase_ferredoxin"/>
</dbReference>
<dbReference type="CDD" id="cd02790">
    <property type="entry name" value="MopB_CT_Formate-Dh_H"/>
    <property type="match status" value="1"/>
</dbReference>
<dbReference type="AlphaFoldDB" id="E8N271"/>
<dbReference type="EMBL" id="AP012029">
    <property type="protein sequence ID" value="BAJ65018.1"/>
    <property type="molecule type" value="Genomic_DNA"/>
</dbReference>
<dbReference type="FunCoup" id="E8N271">
    <property type="interactions" value="365"/>
</dbReference>
<dbReference type="InterPro" id="IPR006963">
    <property type="entry name" value="Mopterin_OxRdtase_4Fe-4S_dom"/>
</dbReference>
<evidence type="ECO:0000259" key="14">
    <source>
        <dbReference type="PROSITE" id="PS51669"/>
    </source>
</evidence>
<dbReference type="PANTHER" id="PTHR43105">
    <property type="entry name" value="RESPIRATORY NITRATE REDUCTASE"/>
    <property type="match status" value="1"/>
</dbReference>
<dbReference type="PROSITE" id="PS51379">
    <property type="entry name" value="4FE4S_FER_2"/>
    <property type="match status" value="2"/>
</dbReference>
<evidence type="ECO:0000313" key="15">
    <source>
        <dbReference type="EMBL" id="BAJ65018.1"/>
    </source>
</evidence>
<dbReference type="eggNOG" id="COG3383">
    <property type="taxonomic scope" value="Bacteria"/>
</dbReference>
<keyword evidence="5" id="KW-0500">Molybdenum</keyword>
<evidence type="ECO:0000256" key="9">
    <source>
        <dbReference type="ARBA" id="ARBA00023004"/>
    </source>
</evidence>
<dbReference type="InterPro" id="IPR017896">
    <property type="entry name" value="4Fe4S_Fe-S-bd"/>
</dbReference>
<keyword evidence="16" id="KW-1185">Reference proteome</keyword>
<dbReference type="NCBIfam" id="TIGR01591">
    <property type="entry name" value="Fdh-alpha"/>
    <property type="match status" value="1"/>
</dbReference>
<dbReference type="InterPro" id="IPR036010">
    <property type="entry name" value="2Fe-2S_ferredoxin-like_sf"/>
</dbReference>
<dbReference type="InterPro" id="IPR000283">
    <property type="entry name" value="NADH_UbQ_OxRdtase_75kDa_su_CS"/>
</dbReference>
<dbReference type="FunFam" id="2.20.25.90:FF:000001">
    <property type="entry name" value="Formate dehydrogenase subunit alpha"/>
    <property type="match status" value="1"/>
</dbReference>
<evidence type="ECO:0000313" key="16">
    <source>
        <dbReference type="Proteomes" id="UP000008922"/>
    </source>
</evidence>
<comment type="cofactor">
    <cofactor evidence="2">
        <name>[4Fe-4S] cluster</name>
        <dbReference type="ChEBI" id="CHEBI:49883"/>
    </cofactor>
</comment>
<dbReference type="PIRSF" id="PIRSF036643">
    <property type="entry name" value="FDH_alpha"/>
    <property type="match status" value="1"/>
</dbReference>
<accession>E8N271</accession>
<dbReference type="Proteomes" id="UP000008922">
    <property type="component" value="Chromosome"/>
</dbReference>
<dbReference type="Gene3D" id="3.40.50.740">
    <property type="match status" value="1"/>
</dbReference>
<dbReference type="CDD" id="cd00207">
    <property type="entry name" value="fer2"/>
    <property type="match status" value="1"/>
</dbReference>
<evidence type="ECO:0000259" key="12">
    <source>
        <dbReference type="PROSITE" id="PS51085"/>
    </source>
</evidence>
<dbReference type="InterPro" id="IPR009010">
    <property type="entry name" value="Asp_de-COase-like_dom_sf"/>
</dbReference>
<dbReference type="HOGENOM" id="CLU_000422_4_0_0"/>
<dbReference type="InterPro" id="IPR041924">
    <property type="entry name" value="Formate_Dh-H_N"/>
</dbReference>
<dbReference type="FunFam" id="3.40.228.10:FF:000002">
    <property type="entry name" value="Formate dehydrogenase subunit alpha"/>
    <property type="match status" value="1"/>
</dbReference>
<evidence type="ECO:0000256" key="4">
    <source>
        <dbReference type="ARBA" id="ARBA00022485"/>
    </source>
</evidence>
<comment type="cofactor">
    <cofactor evidence="1">
        <name>Mo-bis(molybdopterin guanine dinucleotide)</name>
        <dbReference type="ChEBI" id="CHEBI:60539"/>
    </cofactor>
</comment>
<dbReference type="CDD" id="cd02753">
    <property type="entry name" value="MopB_Formate-Dh-H"/>
    <property type="match status" value="1"/>
</dbReference>
<comment type="cofactor">
    <cofactor evidence="11">
        <name>[2Fe-2S] cluster</name>
        <dbReference type="ChEBI" id="CHEBI:190135"/>
    </cofactor>
</comment>
<dbReference type="InParanoid" id="E8N271"/>
<dbReference type="Gene3D" id="3.40.228.10">
    <property type="entry name" value="Dimethylsulfoxide Reductase, domain 2"/>
    <property type="match status" value="1"/>
</dbReference>
<dbReference type="InterPro" id="IPR006657">
    <property type="entry name" value="MoPterin_dinucl-bd_dom"/>
</dbReference>
<dbReference type="Gene3D" id="3.30.70.20">
    <property type="match status" value="1"/>
</dbReference>
<dbReference type="InterPro" id="IPR017900">
    <property type="entry name" value="4Fe4S_Fe_S_CS"/>
</dbReference>
<dbReference type="InterPro" id="IPR001041">
    <property type="entry name" value="2Fe-2S_ferredoxin-type"/>
</dbReference>
<dbReference type="Pfam" id="PF00384">
    <property type="entry name" value="Molybdopterin"/>
    <property type="match status" value="1"/>
</dbReference>
<dbReference type="GO" id="GO:0016020">
    <property type="term" value="C:membrane"/>
    <property type="evidence" value="ECO:0007669"/>
    <property type="project" value="InterPro"/>
</dbReference>
<evidence type="ECO:0000256" key="6">
    <source>
        <dbReference type="ARBA" id="ARBA00022723"/>
    </source>
</evidence>
<keyword evidence="6" id="KW-0479">Metal-binding</keyword>
<dbReference type="GO" id="GO:0008137">
    <property type="term" value="F:NADH dehydrogenase (ubiquinone) activity"/>
    <property type="evidence" value="ECO:0007669"/>
    <property type="project" value="InterPro"/>
</dbReference>
<protein>
    <submittedName>
        <fullName evidence="15">Formate dehydrogenase alpha subunit</fullName>
    </submittedName>
</protein>
<dbReference type="Pfam" id="PF01568">
    <property type="entry name" value="Molydop_binding"/>
    <property type="match status" value="1"/>
</dbReference>
<dbReference type="FunFam" id="3.30.70.20:FF:000035">
    <property type="entry name" value="Iron hydrogenase 1"/>
    <property type="match status" value="1"/>
</dbReference>
<keyword evidence="8" id="KW-0560">Oxidoreductase</keyword>
<dbReference type="InterPro" id="IPR006478">
    <property type="entry name" value="Formate_DH_asu"/>
</dbReference>
<evidence type="ECO:0000256" key="5">
    <source>
        <dbReference type="ARBA" id="ARBA00022505"/>
    </source>
</evidence>
<dbReference type="GO" id="GO:0046872">
    <property type="term" value="F:metal ion binding"/>
    <property type="evidence" value="ECO:0007669"/>
    <property type="project" value="UniProtKB-KW"/>
</dbReference>
<feature type="domain" description="4Fe-4S ferredoxin-type" evidence="13">
    <location>
        <begin position="139"/>
        <end position="168"/>
    </location>
</feature>
<feature type="domain" description="4Fe-4S ferredoxin-type" evidence="13">
    <location>
        <begin position="183"/>
        <end position="211"/>
    </location>
</feature>
<evidence type="ECO:0000256" key="11">
    <source>
        <dbReference type="ARBA" id="ARBA00034078"/>
    </source>
</evidence>
<dbReference type="InterPro" id="IPR027467">
    <property type="entry name" value="MopterinOxRdtase_cofactor_BS"/>
</dbReference>
<dbReference type="PROSITE" id="PS51669">
    <property type="entry name" value="4FE4S_MOW_BIS_MGD"/>
    <property type="match status" value="1"/>
</dbReference>
<dbReference type="STRING" id="926569.ANT_29920"/>
<dbReference type="PANTHER" id="PTHR43105:SF14">
    <property type="entry name" value="FORMATE DEHYDROGENASE H"/>
    <property type="match status" value="1"/>
</dbReference>
<dbReference type="Gene3D" id="2.40.40.20">
    <property type="match status" value="1"/>
</dbReference>
<name>E8N271_ANATU</name>
<dbReference type="GO" id="GO:0008863">
    <property type="term" value="F:formate dehydrogenase (NAD+) activity"/>
    <property type="evidence" value="ECO:0007669"/>
    <property type="project" value="InterPro"/>
</dbReference>
<dbReference type="GO" id="GO:0015942">
    <property type="term" value="P:formate metabolic process"/>
    <property type="evidence" value="ECO:0007669"/>
    <property type="project" value="InterPro"/>
</dbReference>
<dbReference type="Pfam" id="PF22117">
    <property type="entry name" value="Fer4_Nqo3"/>
    <property type="match status" value="1"/>
</dbReference>
<dbReference type="PROSITE" id="PS00198">
    <property type="entry name" value="4FE4S_FER_1"/>
    <property type="match status" value="1"/>
</dbReference>
<dbReference type="GO" id="GO:0042773">
    <property type="term" value="P:ATP synthesis coupled electron transport"/>
    <property type="evidence" value="ECO:0007669"/>
    <property type="project" value="InterPro"/>
</dbReference>
<gene>
    <name evidence="15" type="ordered locus">ANT_29920</name>
</gene>
<evidence type="ECO:0000256" key="7">
    <source>
        <dbReference type="ARBA" id="ARBA00022737"/>
    </source>
</evidence>
<dbReference type="RefSeq" id="WP_013561362.1">
    <property type="nucleotide sequence ID" value="NC_014960.1"/>
</dbReference>
<dbReference type="GO" id="GO:0043546">
    <property type="term" value="F:molybdopterin cofactor binding"/>
    <property type="evidence" value="ECO:0007669"/>
    <property type="project" value="InterPro"/>
</dbReference>
<dbReference type="Gene3D" id="3.10.20.740">
    <property type="match status" value="1"/>
</dbReference>
<dbReference type="GO" id="GO:0051539">
    <property type="term" value="F:4 iron, 4 sulfur cluster binding"/>
    <property type="evidence" value="ECO:0007669"/>
    <property type="project" value="UniProtKB-KW"/>
</dbReference>
<keyword evidence="9" id="KW-0408">Iron</keyword>
<organism evidence="15 16">
    <name type="scientific">Anaerolinea thermophila (strain DSM 14523 / JCM 11388 / NBRC 100420 / UNI-1)</name>
    <dbReference type="NCBI Taxonomy" id="926569"/>
    <lineage>
        <taxon>Bacteria</taxon>
        <taxon>Bacillati</taxon>
        <taxon>Chloroflexota</taxon>
        <taxon>Anaerolineae</taxon>
        <taxon>Anaerolineales</taxon>
        <taxon>Anaerolineaceae</taxon>
        <taxon>Anaerolinea</taxon>
    </lineage>
</organism>
<dbReference type="SUPFAM" id="SSF50692">
    <property type="entry name" value="ADC-like"/>
    <property type="match status" value="1"/>
</dbReference>
<dbReference type="GO" id="GO:0003954">
    <property type="term" value="F:NADH dehydrogenase activity"/>
    <property type="evidence" value="ECO:0007669"/>
    <property type="project" value="TreeGrafter"/>
</dbReference>
<dbReference type="KEGG" id="atm:ANT_29920"/>
<dbReference type="SMART" id="SM00926">
    <property type="entry name" value="Molybdop_Fe4S4"/>
    <property type="match status" value="1"/>
</dbReference>
<dbReference type="PROSITE" id="PS00551">
    <property type="entry name" value="MOLYBDOPTERIN_PROK_1"/>
    <property type="match status" value="1"/>
</dbReference>
<evidence type="ECO:0000256" key="2">
    <source>
        <dbReference type="ARBA" id="ARBA00001966"/>
    </source>
</evidence>
<dbReference type="InterPro" id="IPR050123">
    <property type="entry name" value="Prok_molybdopt-oxidoreductase"/>
</dbReference>
<dbReference type="InterPro" id="IPR006656">
    <property type="entry name" value="Mopterin_OxRdtase"/>
</dbReference>
<dbReference type="PROSITE" id="PS51085">
    <property type="entry name" value="2FE2S_FER_2"/>
    <property type="match status" value="1"/>
</dbReference>